<name>A0A382CXD2_9ZZZZ</name>
<reference evidence="1" key="1">
    <citation type="submission" date="2018-05" db="EMBL/GenBank/DDBJ databases">
        <authorList>
            <person name="Lanie J.A."/>
            <person name="Ng W.-L."/>
            <person name="Kazmierczak K.M."/>
            <person name="Andrzejewski T.M."/>
            <person name="Davidsen T.M."/>
            <person name="Wayne K.J."/>
            <person name="Tettelin H."/>
            <person name="Glass J.I."/>
            <person name="Rusch D."/>
            <person name="Podicherti R."/>
            <person name="Tsui H.-C.T."/>
            <person name="Winkler M.E."/>
        </authorList>
    </citation>
    <scope>NUCLEOTIDE SEQUENCE</scope>
</reference>
<sequence length="226" mass="24661">VSTLAHVFEAAGLATVVLASMRDVVERMLPPRALYCEFPLGRPLGKPADPDFQRDVLMHALALLEAEAPVIADYPEVIVAEEVPMACPVPALLDGDLPPCVEEAQGLRAAYDRALARRGVTSVGRVIDADGVPAALEVLHRWGRGSTWTEDPLPGKNTIAVCLDIRTYYEEAALELVDGPPPGGRQVETWFYEETEGGRTLMAARGALRDQEAPFPFWFYMAPGHR</sequence>
<protein>
    <submittedName>
        <fullName evidence="1">Uncharacterized protein</fullName>
    </submittedName>
</protein>
<dbReference type="EMBL" id="UINC01036274">
    <property type="protein sequence ID" value="SVB29983.1"/>
    <property type="molecule type" value="Genomic_DNA"/>
</dbReference>
<dbReference type="AlphaFoldDB" id="A0A382CXD2"/>
<feature type="non-terminal residue" evidence="1">
    <location>
        <position position="1"/>
    </location>
</feature>
<proteinExistence type="predicted"/>
<gene>
    <name evidence="1" type="ORF">METZ01_LOCUS182837</name>
</gene>
<accession>A0A382CXD2</accession>
<organism evidence="1">
    <name type="scientific">marine metagenome</name>
    <dbReference type="NCBI Taxonomy" id="408172"/>
    <lineage>
        <taxon>unclassified sequences</taxon>
        <taxon>metagenomes</taxon>
        <taxon>ecological metagenomes</taxon>
    </lineage>
</organism>
<evidence type="ECO:0000313" key="1">
    <source>
        <dbReference type="EMBL" id="SVB29983.1"/>
    </source>
</evidence>